<dbReference type="InterPro" id="IPR016181">
    <property type="entry name" value="Acyl_CoA_acyltransferase"/>
</dbReference>
<keyword evidence="1" id="KW-0732">Signal</keyword>
<name>A0ABW6CY90_9CAUL</name>
<dbReference type="SUPFAM" id="SSF55729">
    <property type="entry name" value="Acyl-CoA N-acyltransferases (Nat)"/>
    <property type="match status" value="1"/>
</dbReference>
<reference evidence="3 4" key="1">
    <citation type="submission" date="2022-09" db="EMBL/GenBank/DDBJ databases">
        <title>New species of Phenylobacterium.</title>
        <authorList>
            <person name="Mieszkin S."/>
        </authorList>
    </citation>
    <scope>NUCLEOTIDE SEQUENCE [LARGE SCALE GENOMIC DNA]</scope>
    <source>
        <strain evidence="3 4">HK31-G</strain>
    </source>
</reference>
<feature type="domain" description="N-acetyltransferase" evidence="2">
    <location>
        <begin position="4"/>
        <end position="169"/>
    </location>
</feature>
<feature type="signal peptide" evidence="1">
    <location>
        <begin position="1"/>
        <end position="18"/>
    </location>
</feature>
<sequence length="171" mass="18448">MSRIDLVQLSPSVLSALAAGDLAAANLAAPISFSAYFVGPEWRNVWRRRAAQVADDQASAAWITRAILDVDRGLLVGRAGFHGPPNAAGMVEVGYAIDPAFRRQGYARAALIALLKWAKDDASIMTVRATISPYNLASRALVAQYGFVEVGEQWDDEDGLETIFEVDAPIE</sequence>
<gene>
    <name evidence="3" type="ORF">OCL97_22210</name>
</gene>
<keyword evidence="4" id="KW-1185">Reference proteome</keyword>
<dbReference type="Gene3D" id="3.40.630.30">
    <property type="match status" value="1"/>
</dbReference>
<organism evidence="3 4">
    <name type="scientific">Phenylobacterium ferrooxidans</name>
    <dbReference type="NCBI Taxonomy" id="2982689"/>
    <lineage>
        <taxon>Bacteria</taxon>
        <taxon>Pseudomonadati</taxon>
        <taxon>Pseudomonadota</taxon>
        <taxon>Alphaproteobacteria</taxon>
        <taxon>Caulobacterales</taxon>
        <taxon>Caulobacteraceae</taxon>
        <taxon>Phenylobacterium</taxon>
    </lineage>
</organism>
<dbReference type="InterPro" id="IPR000182">
    <property type="entry name" value="GNAT_dom"/>
</dbReference>
<dbReference type="CDD" id="cd04301">
    <property type="entry name" value="NAT_SF"/>
    <property type="match status" value="1"/>
</dbReference>
<dbReference type="EMBL" id="JAOTJD010000076">
    <property type="protein sequence ID" value="MFD3266661.1"/>
    <property type="molecule type" value="Genomic_DNA"/>
</dbReference>
<dbReference type="PROSITE" id="PS51186">
    <property type="entry name" value="GNAT"/>
    <property type="match status" value="1"/>
</dbReference>
<dbReference type="PANTHER" id="PTHR43441">
    <property type="entry name" value="RIBOSOMAL-PROTEIN-SERINE ACETYLTRANSFERASE"/>
    <property type="match status" value="1"/>
</dbReference>
<proteinExistence type="predicted"/>
<dbReference type="Pfam" id="PF13302">
    <property type="entry name" value="Acetyltransf_3"/>
    <property type="match status" value="1"/>
</dbReference>
<dbReference type="InterPro" id="IPR051908">
    <property type="entry name" value="Ribosomal_N-acetyltransferase"/>
</dbReference>
<accession>A0ABW6CY90</accession>
<evidence type="ECO:0000313" key="3">
    <source>
        <dbReference type="EMBL" id="MFD3266661.1"/>
    </source>
</evidence>
<dbReference type="RefSeq" id="WP_377371893.1">
    <property type="nucleotide sequence ID" value="NZ_JAOTJD010000076.1"/>
</dbReference>
<dbReference type="PANTHER" id="PTHR43441:SF6">
    <property type="entry name" value="N-ACETYLTRANSFERASE DOMAIN-CONTAINING PROTEIN"/>
    <property type="match status" value="1"/>
</dbReference>
<evidence type="ECO:0000259" key="2">
    <source>
        <dbReference type="PROSITE" id="PS51186"/>
    </source>
</evidence>
<protein>
    <submittedName>
        <fullName evidence="3">GNAT family N-acetyltransferase</fullName>
    </submittedName>
</protein>
<feature type="chain" id="PRO_5046991805" evidence="1">
    <location>
        <begin position="19"/>
        <end position="171"/>
    </location>
</feature>
<comment type="caution">
    <text evidence="3">The sequence shown here is derived from an EMBL/GenBank/DDBJ whole genome shotgun (WGS) entry which is preliminary data.</text>
</comment>
<evidence type="ECO:0000313" key="4">
    <source>
        <dbReference type="Proteomes" id="UP001598130"/>
    </source>
</evidence>
<dbReference type="Proteomes" id="UP001598130">
    <property type="component" value="Unassembled WGS sequence"/>
</dbReference>
<evidence type="ECO:0000256" key="1">
    <source>
        <dbReference type="SAM" id="SignalP"/>
    </source>
</evidence>